<comment type="caution">
    <text evidence="2">The sequence shown here is derived from an EMBL/GenBank/DDBJ whole genome shotgun (WGS) entry which is preliminary data.</text>
</comment>
<reference evidence="2 3" key="1">
    <citation type="submission" date="2021-08" db="EMBL/GenBank/DDBJ databases">
        <title>Comparative Genomics Analysis of the Genus Qipengyuania Reveals Extensive Genetic Diversity and Metabolic Versatility, Including the Description of Fifteen Novel Species.</title>
        <authorList>
            <person name="Liu Y."/>
        </authorList>
    </citation>
    <scope>NUCLEOTIDE SEQUENCE [LARGE SCALE GENOMIC DNA]</scope>
    <source>
        <strain evidence="2 3">6D47A</strain>
    </source>
</reference>
<evidence type="ECO:0000313" key="3">
    <source>
        <dbReference type="Proteomes" id="UP000755104"/>
    </source>
</evidence>
<organism evidence="2 3">
    <name type="scientific">Qipengyuania qiaonensis</name>
    <dbReference type="NCBI Taxonomy" id="2867240"/>
    <lineage>
        <taxon>Bacteria</taxon>
        <taxon>Pseudomonadati</taxon>
        <taxon>Pseudomonadota</taxon>
        <taxon>Alphaproteobacteria</taxon>
        <taxon>Sphingomonadales</taxon>
        <taxon>Erythrobacteraceae</taxon>
        <taxon>Qipengyuania</taxon>
    </lineage>
</organism>
<keyword evidence="1" id="KW-1133">Transmembrane helix</keyword>
<accession>A0ABS7J3C8</accession>
<evidence type="ECO:0000313" key="2">
    <source>
        <dbReference type="EMBL" id="MBX7481824.1"/>
    </source>
</evidence>
<keyword evidence="1" id="KW-0812">Transmembrane</keyword>
<evidence type="ECO:0008006" key="4">
    <source>
        <dbReference type="Google" id="ProtNLM"/>
    </source>
</evidence>
<sequence>MTDDKAWFEPKRRGYGAGRPIAWQGWASIAAWALVLLLGGLLVMWDREIGAIAALALVVPATAVLVYIAAIKTRGGWRWRWGGDD</sequence>
<dbReference type="EMBL" id="JAIGNO010000002">
    <property type="protein sequence ID" value="MBX7481824.1"/>
    <property type="molecule type" value="Genomic_DNA"/>
</dbReference>
<protein>
    <recommendedName>
        <fullName evidence="4">DUF2530 domain-containing protein</fullName>
    </recommendedName>
</protein>
<keyword evidence="3" id="KW-1185">Reference proteome</keyword>
<dbReference type="RefSeq" id="WP_221556138.1">
    <property type="nucleotide sequence ID" value="NZ_JAIGNO010000002.1"/>
</dbReference>
<feature type="transmembrane region" description="Helical" evidence="1">
    <location>
        <begin position="21"/>
        <end position="43"/>
    </location>
</feature>
<proteinExistence type="predicted"/>
<dbReference type="Proteomes" id="UP000755104">
    <property type="component" value="Unassembled WGS sequence"/>
</dbReference>
<keyword evidence="1" id="KW-0472">Membrane</keyword>
<gene>
    <name evidence="2" type="ORF">K3174_04725</name>
</gene>
<evidence type="ECO:0000256" key="1">
    <source>
        <dbReference type="SAM" id="Phobius"/>
    </source>
</evidence>
<feature type="transmembrane region" description="Helical" evidence="1">
    <location>
        <begin position="49"/>
        <end position="70"/>
    </location>
</feature>
<name>A0ABS7J3C8_9SPHN</name>